<name>A0A0U3JAD1_RHILV</name>
<organism evidence="1">
    <name type="scientific">Rhizobium leguminosarum bv. viciae</name>
    <dbReference type="NCBI Taxonomy" id="387"/>
    <lineage>
        <taxon>Bacteria</taxon>
        <taxon>Pseudomonadati</taxon>
        <taxon>Pseudomonadota</taxon>
        <taxon>Alphaproteobacteria</taxon>
        <taxon>Hyphomicrobiales</taxon>
        <taxon>Rhizobiaceae</taxon>
        <taxon>Rhizobium/Agrobacterium group</taxon>
        <taxon>Rhizobium</taxon>
    </lineage>
</organism>
<reference evidence="1" key="1">
    <citation type="submission" date="2015-10" db="EMBL/GenBank/DDBJ databases">
        <title>Comparative analysis of sym-gene organization in Rhizobium leguminosarum bv. viciae strains, isolated from different host plants and demonstrating clear differences in symbiotic specificity.</title>
        <authorList>
            <person name="Chirak E.R."/>
            <person name="Kimeklis A.K."/>
            <person name="Andronov E.E."/>
        </authorList>
    </citation>
    <scope>NUCLEOTIDE SEQUENCE</scope>
    <source>
        <strain evidence="1">Vaf12</strain>
    </source>
</reference>
<sequence>MICSAGIEQPPLLQQSFTLNEPSHLADNAFQDVAHHAVCRFACGASLINRPEALGVRKARS</sequence>
<dbReference type="EMBL" id="KT944070">
    <property type="protein sequence ID" value="ALU64413.1"/>
    <property type="molecule type" value="Genomic_DNA"/>
</dbReference>
<evidence type="ECO:0000313" key="1">
    <source>
        <dbReference type="EMBL" id="ALU64413.1"/>
    </source>
</evidence>
<proteinExistence type="predicted"/>
<dbReference type="AlphaFoldDB" id="A0A0U3JAD1"/>
<accession>A0A0U3JAD1</accession>
<protein>
    <submittedName>
        <fullName evidence="1">Uncharacterized protein</fullName>
    </submittedName>
</protein>